<name>A0A938XXW1_9BACL</name>
<dbReference type="Proteomes" id="UP000717624">
    <property type="component" value="Unassembled WGS sequence"/>
</dbReference>
<dbReference type="EMBL" id="JAFBEB010000001">
    <property type="protein sequence ID" value="MBM7588456.1"/>
    <property type="molecule type" value="Genomic_DNA"/>
</dbReference>
<evidence type="ECO:0000313" key="3">
    <source>
        <dbReference type="Proteomes" id="UP000717624"/>
    </source>
</evidence>
<dbReference type="InterPro" id="IPR003779">
    <property type="entry name" value="CMD-like"/>
</dbReference>
<dbReference type="PANTHER" id="PTHR33930">
    <property type="entry name" value="ALKYL HYDROPEROXIDE REDUCTASE AHPD"/>
    <property type="match status" value="1"/>
</dbReference>
<dbReference type="Pfam" id="PF02627">
    <property type="entry name" value="CMD"/>
    <property type="match status" value="1"/>
</dbReference>
<protein>
    <submittedName>
        <fullName evidence="2">AhpD family alkylhydroperoxidase</fullName>
    </submittedName>
</protein>
<sequence length="115" mass="12597">MQEHILANQYREGLRSFGEVMPNVMQAYNQFTNACFEAGELSVKHKHLTALGISLFSGNEHCIVYHMEGALSEGASEQEIAETVAVAGAYGGGTTFSHGVILINEVLQQRQQARQ</sequence>
<dbReference type="PANTHER" id="PTHR33930:SF2">
    <property type="entry name" value="BLR3452 PROTEIN"/>
    <property type="match status" value="1"/>
</dbReference>
<dbReference type="InterPro" id="IPR029032">
    <property type="entry name" value="AhpD-like"/>
</dbReference>
<dbReference type="Gene3D" id="1.20.1290.10">
    <property type="entry name" value="AhpD-like"/>
    <property type="match status" value="1"/>
</dbReference>
<accession>A0A938XXW1</accession>
<dbReference type="SUPFAM" id="SSF69118">
    <property type="entry name" value="AhpD-like"/>
    <property type="match status" value="1"/>
</dbReference>
<feature type="domain" description="Carboxymuconolactone decarboxylase-like" evidence="1">
    <location>
        <begin position="22"/>
        <end position="100"/>
    </location>
</feature>
<gene>
    <name evidence="2" type="ORF">JOD01_000042</name>
</gene>
<proteinExistence type="predicted"/>
<keyword evidence="3" id="KW-1185">Reference proteome</keyword>
<dbReference type="GO" id="GO:0051920">
    <property type="term" value="F:peroxiredoxin activity"/>
    <property type="evidence" value="ECO:0007669"/>
    <property type="project" value="InterPro"/>
</dbReference>
<evidence type="ECO:0000313" key="2">
    <source>
        <dbReference type="EMBL" id="MBM7588456.1"/>
    </source>
</evidence>
<dbReference type="AlphaFoldDB" id="A0A938XXW1"/>
<organism evidence="2 3">
    <name type="scientific">Brevibacillus fulvus</name>
    <dbReference type="NCBI Taxonomy" id="1125967"/>
    <lineage>
        <taxon>Bacteria</taxon>
        <taxon>Bacillati</taxon>
        <taxon>Bacillota</taxon>
        <taxon>Bacilli</taxon>
        <taxon>Bacillales</taxon>
        <taxon>Paenibacillaceae</taxon>
        <taxon>Brevibacillus</taxon>
    </lineage>
</organism>
<comment type="caution">
    <text evidence="2">The sequence shown here is derived from an EMBL/GenBank/DDBJ whole genome shotgun (WGS) entry which is preliminary data.</text>
</comment>
<reference evidence="2" key="1">
    <citation type="submission" date="2021-01" db="EMBL/GenBank/DDBJ databases">
        <title>Genomic Encyclopedia of Type Strains, Phase IV (KMG-IV): sequencing the most valuable type-strain genomes for metagenomic binning, comparative biology and taxonomic classification.</title>
        <authorList>
            <person name="Goeker M."/>
        </authorList>
    </citation>
    <scope>NUCLEOTIDE SEQUENCE</scope>
    <source>
        <strain evidence="2">DSM 25523</strain>
    </source>
</reference>
<dbReference type="RefSeq" id="WP_204516220.1">
    <property type="nucleotide sequence ID" value="NZ_BAABIN010000009.1"/>
</dbReference>
<evidence type="ECO:0000259" key="1">
    <source>
        <dbReference type="Pfam" id="PF02627"/>
    </source>
</evidence>